<evidence type="ECO:0000313" key="4">
    <source>
        <dbReference type="Proteomes" id="UP000663865"/>
    </source>
</evidence>
<name>A0A818PDN6_9BILA</name>
<evidence type="ECO:0000256" key="1">
    <source>
        <dbReference type="SAM" id="Phobius"/>
    </source>
</evidence>
<sequence>MHMDISKYLLIVIGCFVRSSSQLYCVQCTSSIEISSSSWDHSCLDGNLTPLLCVDQNNKSESISPLCMSAVYTINKRAGIQITRGCTVARTIQHDCDPVISYADMEKTDSFYCKQLCYHDGCNIHGIEAIISIGNSLLKNKILLLNFVSLLYLLWFQSNMLFSWN</sequence>
<gene>
    <name evidence="3" type="ORF">KIK155_LOCUS21922</name>
</gene>
<reference evidence="3" key="1">
    <citation type="submission" date="2021-02" db="EMBL/GenBank/DDBJ databases">
        <authorList>
            <person name="Nowell W R."/>
        </authorList>
    </citation>
    <scope>NUCLEOTIDE SEQUENCE</scope>
</reference>
<evidence type="ECO:0008006" key="5">
    <source>
        <dbReference type="Google" id="ProtNLM"/>
    </source>
</evidence>
<feature type="signal peptide" evidence="2">
    <location>
        <begin position="1"/>
        <end position="21"/>
    </location>
</feature>
<dbReference type="AlphaFoldDB" id="A0A818PDN6"/>
<feature type="chain" id="PRO_5032514934" description="Protein sleepless" evidence="2">
    <location>
        <begin position="22"/>
        <end position="165"/>
    </location>
</feature>
<dbReference type="Proteomes" id="UP000663865">
    <property type="component" value="Unassembled WGS sequence"/>
</dbReference>
<dbReference type="EMBL" id="CAJNYV010003918">
    <property type="protein sequence ID" value="CAF3621098.1"/>
    <property type="molecule type" value="Genomic_DNA"/>
</dbReference>
<evidence type="ECO:0000256" key="2">
    <source>
        <dbReference type="SAM" id="SignalP"/>
    </source>
</evidence>
<feature type="transmembrane region" description="Helical" evidence="1">
    <location>
        <begin position="142"/>
        <end position="162"/>
    </location>
</feature>
<organism evidence="3 4">
    <name type="scientific">Rotaria socialis</name>
    <dbReference type="NCBI Taxonomy" id="392032"/>
    <lineage>
        <taxon>Eukaryota</taxon>
        <taxon>Metazoa</taxon>
        <taxon>Spiralia</taxon>
        <taxon>Gnathifera</taxon>
        <taxon>Rotifera</taxon>
        <taxon>Eurotatoria</taxon>
        <taxon>Bdelloidea</taxon>
        <taxon>Philodinida</taxon>
        <taxon>Philodinidae</taxon>
        <taxon>Rotaria</taxon>
    </lineage>
</organism>
<keyword evidence="1" id="KW-1133">Transmembrane helix</keyword>
<proteinExistence type="predicted"/>
<accession>A0A818PDN6</accession>
<comment type="caution">
    <text evidence="3">The sequence shown here is derived from an EMBL/GenBank/DDBJ whole genome shotgun (WGS) entry which is preliminary data.</text>
</comment>
<keyword evidence="2" id="KW-0732">Signal</keyword>
<evidence type="ECO:0000313" key="3">
    <source>
        <dbReference type="EMBL" id="CAF3621098.1"/>
    </source>
</evidence>
<protein>
    <recommendedName>
        <fullName evidence="5">Protein sleepless</fullName>
    </recommendedName>
</protein>
<keyword evidence="1" id="KW-0812">Transmembrane</keyword>
<keyword evidence="1" id="KW-0472">Membrane</keyword>